<evidence type="ECO:0000313" key="5">
    <source>
        <dbReference type="EMBL" id="NYD33197.1"/>
    </source>
</evidence>
<dbReference type="Proteomes" id="UP000582231">
    <property type="component" value="Unassembled WGS sequence"/>
</dbReference>
<dbReference type="PANTHER" id="PTHR33164:SF57">
    <property type="entry name" value="MARR-FAMILY TRANSCRIPTIONAL REGULATOR"/>
    <property type="match status" value="1"/>
</dbReference>
<organism evidence="5 6">
    <name type="scientific">Nocardioides kongjuensis</name>
    <dbReference type="NCBI Taxonomy" id="349522"/>
    <lineage>
        <taxon>Bacteria</taxon>
        <taxon>Bacillati</taxon>
        <taxon>Actinomycetota</taxon>
        <taxon>Actinomycetes</taxon>
        <taxon>Propionibacteriales</taxon>
        <taxon>Nocardioidaceae</taxon>
        <taxon>Nocardioides</taxon>
    </lineage>
</organism>
<dbReference type="PANTHER" id="PTHR33164">
    <property type="entry name" value="TRANSCRIPTIONAL REGULATOR, MARR FAMILY"/>
    <property type="match status" value="1"/>
</dbReference>
<dbReference type="InterPro" id="IPR000835">
    <property type="entry name" value="HTH_MarR-typ"/>
</dbReference>
<dbReference type="PROSITE" id="PS01117">
    <property type="entry name" value="HTH_MARR_1"/>
    <property type="match status" value="1"/>
</dbReference>
<dbReference type="SMART" id="SM00347">
    <property type="entry name" value="HTH_MARR"/>
    <property type="match status" value="1"/>
</dbReference>
<comment type="caution">
    <text evidence="5">The sequence shown here is derived from an EMBL/GenBank/DDBJ whole genome shotgun (WGS) entry which is preliminary data.</text>
</comment>
<keyword evidence="6" id="KW-1185">Reference proteome</keyword>
<keyword evidence="3" id="KW-0804">Transcription</keyword>
<evidence type="ECO:0000256" key="2">
    <source>
        <dbReference type="ARBA" id="ARBA00023125"/>
    </source>
</evidence>
<sequence length="153" mass="17255">MTTTITRTDALKDLEVEVGVLIRRVRRVIGERARAVHPDLLPSSYLMLSHVHDHGPLRASAMCAVFEIDKGAISRQVQHLIDLGLVDRAPDPEDGRATLLSVSEEGVRRLETVAEERRELLAERLEDWPVEELQEFAVSLRRYNDALGIPADR</sequence>
<dbReference type="RefSeq" id="WP_179729281.1">
    <property type="nucleotide sequence ID" value="NZ_BAABEF010000001.1"/>
</dbReference>
<dbReference type="PROSITE" id="PS50995">
    <property type="entry name" value="HTH_MARR_2"/>
    <property type="match status" value="1"/>
</dbReference>
<gene>
    <name evidence="5" type="ORF">BJ958_004743</name>
</gene>
<dbReference type="GO" id="GO:0003677">
    <property type="term" value="F:DNA binding"/>
    <property type="evidence" value="ECO:0007669"/>
    <property type="project" value="UniProtKB-KW"/>
</dbReference>
<reference evidence="5 6" key="1">
    <citation type="submission" date="2020-07" db="EMBL/GenBank/DDBJ databases">
        <title>Sequencing the genomes of 1000 actinobacteria strains.</title>
        <authorList>
            <person name="Klenk H.-P."/>
        </authorList>
    </citation>
    <scope>NUCLEOTIDE SEQUENCE [LARGE SCALE GENOMIC DNA]</scope>
    <source>
        <strain evidence="5 6">DSM 19082</strain>
    </source>
</reference>
<dbReference type="InterPro" id="IPR036390">
    <property type="entry name" value="WH_DNA-bd_sf"/>
</dbReference>
<dbReference type="InterPro" id="IPR039422">
    <property type="entry name" value="MarR/SlyA-like"/>
</dbReference>
<dbReference type="SUPFAM" id="SSF46785">
    <property type="entry name" value="Winged helix' DNA-binding domain"/>
    <property type="match status" value="1"/>
</dbReference>
<evidence type="ECO:0000256" key="1">
    <source>
        <dbReference type="ARBA" id="ARBA00023015"/>
    </source>
</evidence>
<keyword evidence="2 5" id="KW-0238">DNA-binding</keyword>
<dbReference type="AlphaFoldDB" id="A0A852RID6"/>
<feature type="domain" description="HTH marR-type" evidence="4">
    <location>
        <begin position="15"/>
        <end position="145"/>
    </location>
</feature>
<accession>A0A852RID6</accession>
<dbReference type="GO" id="GO:0003700">
    <property type="term" value="F:DNA-binding transcription factor activity"/>
    <property type="evidence" value="ECO:0007669"/>
    <property type="project" value="InterPro"/>
</dbReference>
<evidence type="ECO:0000259" key="4">
    <source>
        <dbReference type="PROSITE" id="PS50995"/>
    </source>
</evidence>
<dbReference type="Pfam" id="PF12802">
    <property type="entry name" value="MarR_2"/>
    <property type="match status" value="1"/>
</dbReference>
<dbReference type="InterPro" id="IPR023187">
    <property type="entry name" value="Tscrpt_reg_MarR-type_CS"/>
</dbReference>
<evidence type="ECO:0000313" key="6">
    <source>
        <dbReference type="Proteomes" id="UP000582231"/>
    </source>
</evidence>
<keyword evidence="1" id="KW-0805">Transcription regulation</keyword>
<dbReference type="GO" id="GO:0006950">
    <property type="term" value="P:response to stress"/>
    <property type="evidence" value="ECO:0007669"/>
    <property type="project" value="TreeGrafter"/>
</dbReference>
<evidence type="ECO:0000256" key="3">
    <source>
        <dbReference type="ARBA" id="ARBA00023163"/>
    </source>
</evidence>
<dbReference type="Gene3D" id="1.10.10.10">
    <property type="entry name" value="Winged helix-like DNA-binding domain superfamily/Winged helix DNA-binding domain"/>
    <property type="match status" value="1"/>
</dbReference>
<proteinExistence type="predicted"/>
<name>A0A852RID6_9ACTN</name>
<dbReference type="EMBL" id="JACCBF010000001">
    <property type="protein sequence ID" value="NYD33197.1"/>
    <property type="molecule type" value="Genomic_DNA"/>
</dbReference>
<dbReference type="InterPro" id="IPR036388">
    <property type="entry name" value="WH-like_DNA-bd_sf"/>
</dbReference>
<protein>
    <submittedName>
        <fullName evidence="5">DNA-binding MarR family transcriptional regulator</fullName>
    </submittedName>
</protein>